<evidence type="ECO:0000256" key="9">
    <source>
        <dbReference type="ARBA" id="ARBA00023136"/>
    </source>
</evidence>
<comment type="caution">
    <text evidence="13">The sequence shown here is derived from an EMBL/GenBank/DDBJ whole genome shotgun (WGS) entry which is preliminary data.</text>
</comment>
<keyword evidence="8" id="KW-0445">Lipid transport</keyword>
<sequence>MAFWNFTQHSFRYFFNHFLGPFLARPLEASQLQLFGDKIVCTDVYLNIEKINVMLAEKNVPLIICVAYVGQITVHLPGKFEFVDLELVVQTTLNTFSHHSDGMFNSLISSVTALAFAAASVADKEAVAEPPVTDSQSVEKIVEKVDSLIRSFGRPDSVAPSLVDDVVIERAARLIDILFLGATVTFRDLRLRLQCPLTLNGAHRACDLRLQCRILEINNAKGTDIESAQPSLLTTTTTVTSPHHGHHSERHKTLPKVTTASAVEHAERRGNLWSWFWSKTWIFGLNPVSPQPSANRGAEWSTESPPFARKLFRFEGVTLHWDLWDTGSRRHFAPSSPSTKSTSVSPSASIHDDISLKDEFFSGPEPESMVASACLLSLLGPDNYLAIHILQDSPILSRIISPPSQTSRPALVDLNIDLGPLVICLCPSQMFWLGVMIAQLKKLFEAYNTMQKAGKQVEDDYGPNNLENGDLGTGPLVDLDISSEDVSVASQSVDGNMFQSCLGASSFPLLDGGNDEAPSSIESPPLSVCARCRLFTLTLFHTDEAASFSNSTAPRSISIDSSGPGESVHEAFSSSLDPEPAQGTLKDQNDFFVAVAGGDESVCDVLAGERSVPVAQWMENVNSKFAQLTQGRNHLLLSMGHCTLEINPEFNQRTNKDKVAESVKFSKSRGLLTGQIEGFLLSECLFSQDELNISPKIVNLVKVVL</sequence>
<keyword evidence="7" id="KW-0072">Autophagy</keyword>
<reference evidence="13 14" key="1">
    <citation type="journal article" date="2022" name="Front. Cell. Infect. Microbiol.">
        <title>The Genomes of Two Strains of Taenia crassiceps the Animal Model for the Study of Human Cysticercosis.</title>
        <authorList>
            <person name="Bobes R.J."/>
            <person name="Estrada K."/>
            <person name="Rios-Valencia D.G."/>
            <person name="Calderon-Gallegos A."/>
            <person name="de la Torre P."/>
            <person name="Carrero J.C."/>
            <person name="Sanchez-Flores A."/>
            <person name="Laclette J.P."/>
        </authorList>
    </citation>
    <scope>NUCLEOTIDE SEQUENCE [LARGE SCALE GENOMIC DNA]</scope>
    <source>
        <strain evidence="13">WFUcys</strain>
    </source>
</reference>
<evidence type="ECO:0000256" key="2">
    <source>
        <dbReference type="ARBA" id="ARBA00004623"/>
    </source>
</evidence>
<evidence type="ECO:0000256" key="4">
    <source>
        <dbReference type="ARBA" id="ARBA00018070"/>
    </source>
</evidence>
<feature type="compositionally biased region" description="Polar residues" evidence="12">
    <location>
        <begin position="551"/>
        <end position="561"/>
    </location>
</feature>
<evidence type="ECO:0000256" key="1">
    <source>
        <dbReference type="ARBA" id="ARBA00004406"/>
    </source>
</evidence>
<keyword evidence="9" id="KW-0472">Membrane</keyword>
<gene>
    <name evidence="13" type="ORF">TcWFU_006704</name>
</gene>
<organism evidence="13 14">
    <name type="scientific">Taenia crassiceps</name>
    <dbReference type="NCBI Taxonomy" id="6207"/>
    <lineage>
        <taxon>Eukaryota</taxon>
        <taxon>Metazoa</taxon>
        <taxon>Spiralia</taxon>
        <taxon>Lophotrochozoa</taxon>
        <taxon>Platyhelminthes</taxon>
        <taxon>Cestoda</taxon>
        <taxon>Eucestoda</taxon>
        <taxon>Cyclophyllidea</taxon>
        <taxon>Taeniidae</taxon>
        <taxon>Taenia</taxon>
    </lineage>
</organism>
<evidence type="ECO:0000256" key="8">
    <source>
        <dbReference type="ARBA" id="ARBA00023055"/>
    </source>
</evidence>
<comment type="catalytic activity">
    <reaction evidence="11">
        <text>a 1,2-diacyl-sn-glycero-3-phosphoethanolamine(in) = a 1,2-diacyl-sn-glycero-3-phosphoethanolamine(out)</text>
        <dbReference type="Rhea" id="RHEA:38895"/>
        <dbReference type="ChEBI" id="CHEBI:64612"/>
    </reaction>
</comment>
<evidence type="ECO:0000256" key="7">
    <source>
        <dbReference type="ARBA" id="ARBA00023006"/>
    </source>
</evidence>
<feature type="region of interest" description="Disordered" evidence="12">
    <location>
        <begin position="551"/>
        <end position="579"/>
    </location>
</feature>
<dbReference type="PANTHER" id="PTHR13190">
    <property type="entry name" value="AUTOPHAGY-RELATED 2, ISOFORM A"/>
    <property type="match status" value="1"/>
</dbReference>
<keyword evidence="6" id="KW-0256">Endoplasmic reticulum</keyword>
<comment type="catalytic activity">
    <reaction evidence="10">
        <text>a 1,2-diacyl-sn-glycero-3-phospho-L-serine(in) = a 1,2-diacyl-sn-glycero-3-phospho-L-serine(out)</text>
        <dbReference type="Rhea" id="RHEA:38663"/>
        <dbReference type="ChEBI" id="CHEBI:57262"/>
    </reaction>
</comment>
<keyword evidence="5" id="KW-0813">Transport</keyword>
<dbReference type="PANTHER" id="PTHR13190:SF1">
    <property type="entry name" value="AUTOPHAGY-RELATED 2, ISOFORM A"/>
    <property type="match status" value="1"/>
</dbReference>
<dbReference type="EMBL" id="JAKROA010000003">
    <property type="protein sequence ID" value="KAL5109117.1"/>
    <property type="molecule type" value="Genomic_DNA"/>
</dbReference>
<keyword evidence="14" id="KW-1185">Reference proteome</keyword>
<name>A0ABR4QHV9_9CEST</name>
<comment type="subcellular location">
    <subcellularLocation>
        <location evidence="1">Endoplasmic reticulum membrane</location>
        <topology evidence="1">Peripheral membrane protein</topology>
    </subcellularLocation>
    <subcellularLocation>
        <location evidence="2">Preautophagosomal structure membrane</location>
        <topology evidence="2">Peripheral membrane protein</topology>
    </subcellularLocation>
</comment>
<evidence type="ECO:0000256" key="11">
    <source>
        <dbReference type="ARBA" id="ARBA00024615"/>
    </source>
</evidence>
<dbReference type="Proteomes" id="UP001651158">
    <property type="component" value="Unassembled WGS sequence"/>
</dbReference>
<protein>
    <recommendedName>
        <fullName evidence="4">Autophagy-related protein 2</fullName>
    </recommendedName>
</protein>
<accession>A0ABR4QHV9</accession>
<proteinExistence type="inferred from homology"/>
<evidence type="ECO:0000256" key="12">
    <source>
        <dbReference type="SAM" id="MobiDB-lite"/>
    </source>
</evidence>
<dbReference type="InterPro" id="IPR026849">
    <property type="entry name" value="ATG2"/>
</dbReference>
<comment type="similarity">
    <text evidence="3">Belongs to the ATG2 family.</text>
</comment>
<evidence type="ECO:0000256" key="5">
    <source>
        <dbReference type="ARBA" id="ARBA00022448"/>
    </source>
</evidence>
<evidence type="ECO:0000313" key="14">
    <source>
        <dbReference type="Proteomes" id="UP001651158"/>
    </source>
</evidence>
<evidence type="ECO:0000256" key="10">
    <source>
        <dbReference type="ARBA" id="ARBA00024479"/>
    </source>
</evidence>
<evidence type="ECO:0000256" key="6">
    <source>
        <dbReference type="ARBA" id="ARBA00022824"/>
    </source>
</evidence>
<evidence type="ECO:0000313" key="13">
    <source>
        <dbReference type="EMBL" id="KAL5109117.1"/>
    </source>
</evidence>
<evidence type="ECO:0000256" key="3">
    <source>
        <dbReference type="ARBA" id="ARBA00009714"/>
    </source>
</evidence>